<keyword evidence="4" id="KW-0812">Transmembrane</keyword>
<dbReference type="InParanoid" id="C3Z0J5"/>
<comment type="similarity">
    <text evidence="2 14">Belongs to the peptidase M1 family.</text>
</comment>
<organism>
    <name type="scientific">Branchiostoma floridae</name>
    <name type="common">Florida lancelet</name>
    <name type="synonym">Amphioxus</name>
    <dbReference type="NCBI Taxonomy" id="7739"/>
    <lineage>
        <taxon>Eukaryota</taxon>
        <taxon>Metazoa</taxon>
        <taxon>Chordata</taxon>
        <taxon>Cephalochordata</taxon>
        <taxon>Leptocardii</taxon>
        <taxon>Amphioxiformes</taxon>
        <taxon>Branchiostomatidae</taxon>
        <taxon>Branchiostoma</taxon>
    </lineage>
</organism>
<feature type="domain" description="Aminopeptidase N-like N-terminal" evidence="17">
    <location>
        <begin position="17"/>
        <end position="190"/>
    </location>
</feature>
<keyword evidence="14" id="KW-0031">Aminopeptidase</keyword>
<evidence type="ECO:0000256" key="7">
    <source>
        <dbReference type="ARBA" id="ARBA00022833"/>
    </source>
</evidence>
<evidence type="ECO:0000256" key="10">
    <source>
        <dbReference type="ARBA" id="ARBA00023180"/>
    </source>
</evidence>
<dbReference type="FunFam" id="1.10.390.10:FF:000016">
    <property type="entry name" value="Glutamyl aminopeptidase"/>
    <property type="match status" value="1"/>
</dbReference>
<dbReference type="Pfam" id="PF01433">
    <property type="entry name" value="Peptidase_M1"/>
    <property type="match status" value="1"/>
</dbReference>
<evidence type="ECO:0000256" key="13">
    <source>
        <dbReference type="PIRSR" id="PIRSR634016-4"/>
    </source>
</evidence>
<name>C3Z0J5_BRAFL</name>
<accession>C3Z0J5</accession>
<sequence length="863" mass="98489">MRCSCSFQSTRLPNNVVPLHYDLRLEVDLQEFVVLGRVTVTVRCQIPSSYILLHASDKLEILGGDSQPMLQGQDGNATPTITSWSLHSENDFLLLKLDGELTKDGVYNVKIHFRNVLGDHQFGLYRSSYINKNKQKRYLATTHFEPTGARKAFPCFDEPALKATFKVTLVHQAEYRAMSNMPVERSVKRYESIKNARPSAIAEGKGAYSLGISEKILTYFGDYLGVFYPLPKLDLVAIPDFPMGGMENWGLIMFEETALLYDAEAPSAKAKERVSHVVSHELVHMWFGDLVTMRWWDGIWLNEGITSYFERLGADFAEPDLKVLDLLTCEVRAAMEKDSLASSRPVYQPVHRTSEIGELFDDITYLKGASLMRMLHHSVGEKIFRTAFQNYLQKNAYSSTIQEQLWEEFTQVINGQSDLNVKSMMDTWTLQMGYPVITFTRDYSSGKMDVTQQHFLKDASASSKVPDSKFGYKWYVPVSFTTKNGEENPNSVWLTPTTGKQNIHVHIGAGTEDWILGNVEQVGFYRVNYDTNNWRLLINHLRSDRFQDIPGVNRGTLVDDALNLAGASMLDITIALDLSQYLVRERSHVAWELAKSALGYISDILSSGTDVYKKWQDYMVHLITLFYNDVSWTDEELTFQEEMGQVVAVDIACENGQHDCVARAKALFARWMDTNDNSHIPERLKKTVYCTAIEHGGKAQWEFGWQRYQQGDTTEQLYLLSALACTKDMDILKMYLEKSKDNGQIRQQYAADVIQGIAEKKAGKSVAWKFFVDNWEDFYFKSFNENGALPSIVEKIPKLFCTDKDLENVSTDLRLSPCSDRDLGTAARTFQQAVDSTQANIRWRQNNLDKVQKWLDKIIITKF</sequence>
<keyword evidence="8" id="KW-1133">Transmembrane helix</keyword>
<dbReference type="FunFam" id="2.60.40.1910:FF:000006">
    <property type="entry name" value="Aminopeptidase"/>
    <property type="match status" value="1"/>
</dbReference>
<evidence type="ECO:0000259" key="17">
    <source>
        <dbReference type="Pfam" id="PF17900"/>
    </source>
</evidence>
<dbReference type="InterPro" id="IPR045357">
    <property type="entry name" value="Aminopeptidase_N-like_N"/>
</dbReference>
<dbReference type="PANTHER" id="PTHR11533:SF294">
    <property type="entry name" value="THYROTROPIN-RELEASING HORMONE-DEGRADING ECTOENZYME"/>
    <property type="match status" value="1"/>
</dbReference>
<dbReference type="eggNOG" id="KOG1046">
    <property type="taxonomic scope" value="Eukaryota"/>
</dbReference>
<dbReference type="Gene3D" id="1.10.390.10">
    <property type="entry name" value="Neutral Protease Domain 2"/>
    <property type="match status" value="1"/>
</dbReference>
<keyword evidence="7 12" id="KW-0862">Zinc</keyword>
<keyword evidence="14" id="KW-0482">Metalloprotease</keyword>
<keyword evidence="9" id="KW-0472">Membrane</keyword>
<dbReference type="InterPro" id="IPR014782">
    <property type="entry name" value="Peptidase_M1_dom"/>
</dbReference>
<dbReference type="CDD" id="cd09601">
    <property type="entry name" value="M1_APN-Q_like"/>
    <property type="match status" value="1"/>
</dbReference>
<keyword evidence="10" id="KW-0325">Glycoprotein</keyword>
<evidence type="ECO:0000256" key="4">
    <source>
        <dbReference type="ARBA" id="ARBA00022692"/>
    </source>
</evidence>
<dbReference type="SUPFAM" id="SSF55486">
    <property type="entry name" value="Metalloproteases ('zincins'), catalytic domain"/>
    <property type="match status" value="1"/>
</dbReference>
<proteinExistence type="inferred from homology"/>
<evidence type="ECO:0000256" key="12">
    <source>
        <dbReference type="PIRSR" id="PIRSR634016-3"/>
    </source>
</evidence>
<comment type="subcellular location">
    <subcellularLocation>
        <location evidence="1">Membrane</location>
        <topology evidence="1">Single-pass membrane protein</topology>
    </subcellularLocation>
</comment>
<dbReference type="FunFam" id="1.25.50.20:FF:000005">
    <property type="entry name" value="Aminopeptidase N-like protein"/>
    <property type="match status" value="1"/>
</dbReference>
<reference evidence="18" key="1">
    <citation type="journal article" date="2008" name="Nature">
        <title>The amphioxus genome and the evolution of the chordate karyotype.</title>
        <authorList>
            <consortium name="US DOE Joint Genome Institute (JGI-PGF)"/>
            <person name="Putnam N.H."/>
            <person name="Butts T."/>
            <person name="Ferrier D.E.K."/>
            <person name="Furlong R.F."/>
            <person name="Hellsten U."/>
            <person name="Kawashima T."/>
            <person name="Robinson-Rechavi M."/>
            <person name="Shoguchi E."/>
            <person name="Terry A."/>
            <person name="Yu J.-K."/>
            <person name="Benito-Gutierrez E.L."/>
            <person name="Dubchak I."/>
            <person name="Garcia-Fernandez J."/>
            <person name="Gibson-Brown J.J."/>
            <person name="Grigoriev I.V."/>
            <person name="Horton A.C."/>
            <person name="de Jong P.J."/>
            <person name="Jurka J."/>
            <person name="Kapitonov V.V."/>
            <person name="Kohara Y."/>
            <person name="Kuroki Y."/>
            <person name="Lindquist E."/>
            <person name="Lucas S."/>
            <person name="Osoegawa K."/>
            <person name="Pennacchio L.A."/>
            <person name="Salamov A.A."/>
            <person name="Satou Y."/>
            <person name="Sauka-Spengler T."/>
            <person name="Schmutz J."/>
            <person name="Shin-I T."/>
            <person name="Toyoda A."/>
            <person name="Bronner-Fraser M."/>
            <person name="Fujiyama A."/>
            <person name="Holland L.Z."/>
            <person name="Holland P.W.H."/>
            <person name="Satoh N."/>
            <person name="Rokhsar D.S."/>
        </authorList>
    </citation>
    <scope>NUCLEOTIDE SEQUENCE [LARGE SCALE GENOMIC DNA]</scope>
    <source>
        <strain evidence="18">S238N-H82</strain>
        <tissue evidence="18">Testes</tissue>
    </source>
</reference>
<dbReference type="InterPro" id="IPR027268">
    <property type="entry name" value="Peptidase_M4/M1_CTD_sf"/>
</dbReference>
<dbReference type="InterPro" id="IPR042097">
    <property type="entry name" value="Aminopeptidase_N-like_N_sf"/>
</dbReference>
<evidence type="ECO:0000259" key="16">
    <source>
        <dbReference type="Pfam" id="PF11838"/>
    </source>
</evidence>
<gene>
    <name evidence="18" type="ORF">BRAFLDRAFT_221575</name>
</gene>
<feature type="domain" description="ERAP1-like C-terminal" evidence="16">
    <location>
        <begin position="514"/>
        <end position="838"/>
    </location>
</feature>
<evidence type="ECO:0000256" key="9">
    <source>
        <dbReference type="ARBA" id="ARBA00023136"/>
    </source>
</evidence>
<feature type="binding site" evidence="12">
    <location>
        <position position="303"/>
    </location>
    <ligand>
        <name>Zn(2+)</name>
        <dbReference type="ChEBI" id="CHEBI:29105"/>
        <note>catalytic</note>
    </ligand>
</feature>
<evidence type="ECO:0000256" key="3">
    <source>
        <dbReference type="ARBA" id="ARBA00022670"/>
    </source>
</evidence>
<evidence type="ECO:0000256" key="14">
    <source>
        <dbReference type="RuleBase" id="RU364040"/>
    </source>
</evidence>
<feature type="site" description="Transition state stabilizer" evidence="13">
    <location>
        <position position="365"/>
    </location>
</feature>
<dbReference type="GO" id="GO:0004177">
    <property type="term" value="F:aminopeptidase activity"/>
    <property type="evidence" value="ECO:0007669"/>
    <property type="project" value="UniProtKB-KW"/>
</dbReference>
<dbReference type="EMBL" id="GG666568">
    <property type="protein sequence ID" value="EEN54043.1"/>
    <property type="molecule type" value="Genomic_DNA"/>
</dbReference>
<dbReference type="Pfam" id="PF17900">
    <property type="entry name" value="Peptidase_M1_N"/>
    <property type="match status" value="1"/>
</dbReference>
<dbReference type="Gene3D" id="2.60.40.1730">
    <property type="entry name" value="tricorn interacting facor f3 domain"/>
    <property type="match status" value="1"/>
</dbReference>
<dbReference type="FunFam" id="2.60.40.1730:FF:000013">
    <property type="entry name" value="Aminopeptidase"/>
    <property type="match status" value="1"/>
</dbReference>
<dbReference type="GO" id="GO:0016020">
    <property type="term" value="C:membrane"/>
    <property type="evidence" value="ECO:0007669"/>
    <property type="project" value="UniProtKB-SubCell"/>
</dbReference>
<dbReference type="InterPro" id="IPR050344">
    <property type="entry name" value="Peptidase_M1_aminopeptidases"/>
</dbReference>
<dbReference type="AlphaFoldDB" id="C3Z0J5"/>
<feature type="domain" description="Peptidase M1 membrane alanine aminopeptidase" evidence="15">
    <location>
        <begin position="208"/>
        <end position="428"/>
    </location>
</feature>
<evidence type="ECO:0000256" key="6">
    <source>
        <dbReference type="ARBA" id="ARBA00022801"/>
    </source>
</evidence>
<evidence type="ECO:0000313" key="18">
    <source>
        <dbReference type="EMBL" id="EEN54043.1"/>
    </source>
</evidence>
<dbReference type="Gene3D" id="1.25.50.20">
    <property type="match status" value="1"/>
</dbReference>
<keyword evidence="6 14" id="KW-0378">Hydrolase</keyword>
<dbReference type="GO" id="GO:0008270">
    <property type="term" value="F:zinc ion binding"/>
    <property type="evidence" value="ECO:0007669"/>
    <property type="project" value="UniProtKB-UniRule"/>
</dbReference>
<evidence type="ECO:0000256" key="2">
    <source>
        <dbReference type="ARBA" id="ARBA00010136"/>
    </source>
</evidence>
<keyword evidence="5 12" id="KW-0479">Metal-binding</keyword>
<feature type="binding site" evidence="12">
    <location>
        <position position="284"/>
    </location>
    <ligand>
        <name>Zn(2+)</name>
        <dbReference type="ChEBI" id="CHEBI:29105"/>
        <note>catalytic</note>
    </ligand>
</feature>
<evidence type="ECO:0000256" key="1">
    <source>
        <dbReference type="ARBA" id="ARBA00004167"/>
    </source>
</evidence>
<dbReference type="EC" id="3.4.11.-" evidence="14"/>
<comment type="cofactor">
    <cofactor evidence="12 14">
        <name>Zn(2+)</name>
        <dbReference type="ChEBI" id="CHEBI:29105"/>
    </cofactor>
    <text evidence="12 14">Binds 1 zinc ion per subunit.</text>
</comment>
<dbReference type="Pfam" id="PF11838">
    <property type="entry name" value="ERAP1_C"/>
    <property type="match status" value="1"/>
</dbReference>
<evidence type="ECO:0000256" key="5">
    <source>
        <dbReference type="ARBA" id="ARBA00022723"/>
    </source>
</evidence>
<dbReference type="Gene3D" id="2.60.40.1910">
    <property type="match status" value="1"/>
</dbReference>
<feature type="active site" description="Proton acceptor" evidence="11">
    <location>
        <position position="281"/>
    </location>
</feature>
<dbReference type="PANTHER" id="PTHR11533">
    <property type="entry name" value="PROTEASE M1 ZINC METALLOPROTEASE"/>
    <property type="match status" value="1"/>
</dbReference>
<dbReference type="InterPro" id="IPR034016">
    <property type="entry name" value="M1_APN-typ"/>
</dbReference>
<dbReference type="GO" id="GO:0006508">
    <property type="term" value="P:proteolysis"/>
    <property type="evidence" value="ECO:0007669"/>
    <property type="project" value="UniProtKB-KW"/>
</dbReference>
<evidence type="ECO:0000259" key="15">
    <source>
        <dbReference type="Pfam" id="PF01433"/>
    </source>
</evidence>
<evidence type="ECO:0000256" key="8">
    <source>
        <dbReference type="ARBA" id="ARBA00022989"/>
    </source>
</evidence>
<dbReference type="InterPro" id="IPR024571">
    <property type="entry name" value="ERAP1-like_C_dom"/>
</dbReference>
<dbReference type="SUPFAM" id="SSF63737">
    <property type="entry name" value="Leukotriene A4 hydrolase N-terminal domain"/>
    <property type="match status" value="1"/>
</dbReference>
<keyword evidence="3 14" id="KW-0645">Protease</keyword>
<dbReference type="FunCoup" id="C3Z0J5">
    <property type="interactions" value="407"/>
</dbReference>
<evidence type="ECO:0000256" key="11">
    <source>
        <dbReference type="PIRSR" id="PIRSR634016-1"/>
    </source>
</evidence>
<protein>
    <recommendedName>
        <fullName evidence="14">Aminopeptidase</fullName>
        <ecNumber evidence="14">3.4.11.-</ecNumber>
    </recommendedName>
</protein>
<feature type="binding site" evidence="12">
    <location>
        <position position="280"/>
    </location>
    <ligand>
        <name>Zn(2+)</name>
        <dbReference type="ChEBI" id="CHEBI:29105"/>
        <note>catalytic</note>
    </ligand>
</feature>
<dbReference type="GO" id="GO:0008237">
    <property type="term" value="F:metallopeptidase activity"/>
    <property type="evidence" value="ECO:0007669"/>
    <property type="project" value="UniProtKB-KW"/>
</dbReference>